<dbReference type="EMBL" id="WBUI01000023">
    <property type="protein sequence ID" value="KAB2930040.1"/>
    <property type="molecule type" value="Genomic_DNA"/>
</dbReference>
<evidence type="ECO:0000313" key="3">
    <source>
        <dbReference type="Proteomes" id="UP000460298"/>
    </source>
</evidence>
<dbReference type="Pfam" id="PF01370">
    <property type="entry name" value="Epimerase"/>
    <property type="match status" value="1"/>
</dbReference>
<feature type="domain" description="NAD-dependent epimerase/dehydratase" evidence="1">
    <location>
        <begin position="8"/>
        <end position="211"/>
    </location>
</feature>
<dbReference type="InterPro" id="IPR001509">
    <property type="entry name" value="Epimerase_deHydtase"/>
</dbReference>
<dbReference type="AlphaFoldDB" id="A0A833GYD5"/>
<dbReference type="Gene3D" id="3.40.50.720">
    <property type="entry name" value="NAD(P)-binding Rossmann-like Domain"/>
    <property type="match status" value="1"/>
</dbReference>
<evidence type="ECO:0000313" key="2">
    <source>
        <dbReference type="EMBL" id="KAB2930040.1"/>
    </source>
</evidence>
<dbReference type="PANTHER" id="PTHR43245:SF24">
    <property type="entry name" value="DEHYDROGENASE"/>
    <property type="match status" value="1"/>
</dbReference>
<comment type="caution">
    <text evidence="2">The sequence shown here is derived from an EMBL/GenBank/DDBJ whole genome shotgun (WGS) entry which is preliminary data.</text>
</comment>
<organism evidence="2 3">
    <name type="scientific">Leptonema illini</name>
    <dbReference type="NCBI Taxonomy" id="183"/>
    <lineage>
        <taxon>Bacteria</taxon>
        <taxon>Pseudomonadati</taxon>
        <taxon>Spirochaetota</taxon>
        <taxon>Spirochaetia</taxon>
        <taxon>Leptospirales</taxon>
        <taxon>Leptospiraceae</taxon>
        <taxon>Leptonema</taxon>
    </lineage>
</organism>
<dbReference type="PANTHER" id="PTHR43245">
    <property type="entry name" value="BIFUNCTIONAL POLYMYXIN RESISTANCE PROTEIN ARNA"/>
    <property type="match status" value="1"/>
</dbReference>
<dbReference type="InterPro" id="IPR050177">
    <property type="entry name" value="Lipid_A_modif_metabolic_enz"/>
</dbReference>
<dbReference type="SUPFAM" id="SSF51735">
    <property type="entry name" value="NAD(P)-binding Rossmann-fold domains"/>
    <property type="match status" value="1"/>
</dbReference>
<accession>A0A833GYD5</accession>
<gene>
    <name evidence="2" type="ORF">F9K24_17765</name>
</gene>
<name>A0A833GYD5_9LEPT</name>
<reference evidence="2 3" key="1">
    <citation type="submission" date="2019-10" db="EMBL/GenBank/DDBJ databases">
        <title>Extracellular Electron Transfer in a Candidatus Methanoperedens spp. Enrichment Culture.</title>
        <authorList>
            <person name="Berger S."/>
            <person name="Rangel Shaw D."/>
            <person name="Berben T."/>
            <person name="In 'T Zandt M."/>
            <person name="Frank J."/>
            <person name="Reimann J."/>
            <person name="Jetten M.S.M."/>
            <person name="Welte C.U."/>
        </authorList>
    </citation>
    <scope>NUCLEOTIDE SEQUENCE [LARGE SCALE GENOMIC DNA]</scope>
    <source>
        <strain evidence="2">SB12</strain>
    </source>
</reference>
<dbReference type="InterPro" id="IPR036291">
    <property type="entry name" value="NAD(P)-bd_dom_sf"/>
</dbReference>
<proteinExistence type="predicted"/>
<dbReference type="Proteomes" id="UP000460298">
    <property type="component" value="Unassembled WGS sequence"/>
</dbReference>
<evidence type="ECO:0000259" key="1">
    <source>
        <dbReference type="Pfam" id="PF01370"/>
    </source>
</evidence>
<protein>
    <submittedName>
        <fullName evidence="2">NAD(P)-dependent oxidoreductase</fullName>
    </submittedName>
</protein>
<sequence length="319" mass="35941">MAESMNLLLTGASGFVGGSFWNRFESEIHITGIGRRELNRKNYVRHDLSQPINLSADFRPDVVIHAGAMASPWGTAKQFYRNNVLATRNVVDFCESRSVRKLIYISSSSVYYNDQDQSGITEETPIGPSFINGYARSKFEGELEARRFTGEVVILRPRAVFGPGDTVLFPRILEAARRKKLPVIERPGNPAIGDLIYIDNLTDCMKQAAINTSITGDFNLTNNEPVSIQDFLFDVFRRLDIPLPRKRVSGRKALFAATLLESAYRVMRLSGEPPVTRFGVQVFTLSKTFDVTKMLQTFGPPAVSVEEGVRRFIEWQRHL</sequence>